<organism evidence="2 3">
    <name type="scientific">Colletotrichum spinosum</name>
    <dbReference type="NCBI Taxonomy" id="1347390"/>
    <lineage>
        <taxon>Eukaryota</taxon>
        <taxon>Fungi</taxon>
        <taxon>Dikarya</taxon>
        <taxon>Ascomycota</taxon>
        <taxon>Pezizomycotina</taxon>
        <taxon>Sordariomycetes</taxon>
        <taxon>Hypocreomycetidae</taxon>
        <taxon>Glomerellales</taxon>
        <taxon>Glomerellaceae</taxon>
        <taxon>Colletotrichum</taxon>
        <taxon>Colletotrichum orbiculare species complex</taxon>
    </lineage>
</organism>
<dbReference type="AlphaFoldDB" id="A0A4R8PSK2"/>
<proteinExistence type="predicted"/>
<feature type="compositionally biased region" description="Basic and acidic residues" evidence="1">
    <location>
        <begin position="191"/>
        <end position="200"/>
    </location>
</feature>
<comment type="caution">
    <text evidence="2">The sequence shown here is derived from an EMBL/GenBank/DDBJ whole genome shotgun (WGS) entry which is preliminary data.</text>
</comment>
<reference evidence="2 3" key="1">
    <citation type="submission" date="2018-11" db="EMBL/GenBank/DDBJ databases">
        <title>Genome sequence and assembly of Colletotrichum spinosum.</title>
        <authorList>
            <person name="Gan P."/>
            <person name="Shirasu K."/>
        </authorList>
    </citation>
    <scope>NUCLEOTIDE SEQUENCE [LARGE SCALE GENOMIC DNA]</scope>
    <source>
        <strain evidence="2 3">CBS 515.97</strain>
    </source>
</reference>
<accession>A0A4R8PSK2</accession>
<evidence type="ECO:0008006" key="4">
    <source>
        <dbReference type="Google" id="ProtNLM"/>
    </source>
</evidence>
<feature type="compositionally biased region" description="Basic residues" evidence="1">
    <location>
        <begin position="29"/>
        <end position="38"/>
    </location>
</feature>
<dbReference type="Proteomes" id="UP000295083">
    <property type="component" value="Unassembled WGS sequence"/>
</dbReference>
<feature type="compositionally biased region" description="Basic and acidic residues" evidence="1">
    <location>
        <begin position="39"/>
        <end position="62"/>
    </location>
</feature>
<evidence type="ECO:0000313" key="2">
    <source>
        <dbReference type="EMBL" id="TDZ13978.1"/>
    </source>
</evidence>
<keyword evidence="3" id="KW-1185">Reference proteome</keyword>
<name>A0A4R8PSK2_9PEZI</name>
<feature type="region of interest" description="Disordered" evidence="1">
    <location>
        <begin position="1"/>
        <end position="131"/>
    </location>
</feature>
<dbReference type="EMBL" id="QAPG01010709">
    <property type="protein sequence ID" value="TDZ13978.1"/>
    <property type="molecule type" value="Genomic_DNA"/>
</dbReference>
<evidence type="ECO:0000256" key="1">
    <source>
        <dbReference type="SAM" id="MobiDB-lite"/>
    </source>
</evidence>
<evidence type="ECO:0000313" key="3">
    <source>
        <dbReference type="Proteomes" id="UP000295083"/>
    </source>
</evidence>
<feature type="compositionally biased region" description="Basic residues" evidence="1">
    <location>
        <begin position="96"/>
        <end position="113"/>
    </location>
</feature>
<gene>
    <name evidence="2" type="ORF">C8035_v002940</name>
</gene>
<protein>
    <recommendedName>
        <fullName evidence="4">DUF3824 domain-containing protein</fullName>
    </recommendedName>
</protein>
<feature type="region of interest" description="Disordered" evidence="1">
    <location>
        <begin position="179"/>
        <end position="200"/>
    </location>
</feature>
<sequence>MPSRTSDRHHRDRAVYDDSDSYDDDYRPRPRASRRVSRSVHDVDPAEAGRSHRRRDRYEDVSPARPARARSLDHRPRPRRRDSYDDYSTDSEDDRRRRRRDKDRGRTGTRARGSRPPPSTRSRVRRDSDKSHIIQAAASAAVVAGATEAWRMRNEKTSWSKKGTKMATAAAGAAAIAAFKDGGNNSGSGRRNSESRSRKDAIGATIGGLLVNRLANGVGGGGGRR</sequence>